<dbReference type="Pfam" id="PF00335">
    <property type="entry name" value="Tetraspanin"/>
    <property type="match status" value="1"/>
</dbReference>
<dbReference type="InterPro" id="IPR018499">
    <property type="entry name" value="Tetraspanin/Peripherin"/>
</dbReference>
<keyword evidence="4 5" id="KW-0472">Membrane</keyword>
<gene>
    <name evidence="6" type="ORF">SMAX5B_007750</name>
</gene>
<keyword evidence="7" id="KW-1185">Reference proteome</keyword>
<feature type="transmembrane region" description="Helical" evidence="5">
    <location>
        <begin position="72"/>
        <end position="91"/>
    </location>
</feature>
<accession>A0A2U9B2P7</accession>
<evidence type="ECO:0000256" key="3">
    <source>
        <dbReference type="ARBA" id="ARBA00022989"/>
    </source>
</evidence>
<dbReference type="SUPFAM" id="SSF48652">
    <property type="entry name" value="Tetraspanin"/>
    <property type="match status" value="1"/>
</dbReference>
<evidence type="ECO:0000256" key="1">
    <source>
        <dbReference type="ARBA" id="ARBA00004141"/>
    </source>
</evidence>
<keyword evidence="3 5" id="KW-1133">Transmembrane helix</keyword>
<organism evidence="6 7">
    <name type="scientific">Scophthalmus maximus</name>
    <name type="common">Turbot</name>
    <name type="synonym">Psetta maxima</name>
    <dbReference type="NCBI Taxonomy" id="52904"/>
    <lineage>
        <taxon>Eukaryota</taxon>
        <taxon>Metazoa</taxon>
        <taxon>Chordata</taxon>
        <taxon>Craniata</taxon>
        <taxon>Vertebrata</taxon>
        <taxon>Euteleostomi</taxon>
        <taxon>Actinopterygii</taxon>
        <taxon>Neopterygii</taxon>
        <taxon>Teleostei</taxon>
        <taxon>Neoteleostei</taxon>
        <taxon>Acanthomorphata</taxon>
        <taxon>Carangaria</taxon>
        <taxon>Pleuronectiformes</taxon>
        <taxon>Pleuronectoidei</taxon>
        <taxon>Scophthalmidae</taxon>
        <taxon>Scophthalmus</taxon>
    </lineage>
</organism>
<reference evidence="6 7" key="1">
    <citation type="submission" date="2017-12" db="EMBL/GenBank/DDBJ databases">
        <title>Integrating genomic resources of turbot (Scophthalmus maximus) in depth evaluation of genetic and physical mapping variation across individuals.</title>
        <authorList>
            <person name="Martinez P."/>
        </authorList>
    </citation>
    <scope>NUCLEOTIDE SEQUENCE [LARGE SCALE GENOMIC DNA]</scope>
</reference>
<evidence type="ECO:0000256" key="5">
    <source>
        <dbReference type="SAM" id="Phobius"/>
    </source>
</evidence>
<name>A0A2U9B2P7_SCOMX</name>
<evidence type="ECO:0000313" key="7">
    <source>
        <dbReference type="Proteomes" id="UP000246464"/>
    </source>
</evidence>
<protein>
    <submittedName>
        <fullName evidence="6">Uncharacterized protein</fullName>
    </submittedName>
</protein>
<proteinExistence type="predicted"/>
<evidence type="ECO:0000256" key="2">
    <source>
        <dbReference type="ARBA" id="ARBA00022692"/>
    </source>
</evidence>
<sequence>MAAERDDKREKIFRTPDPGLWIATALVVTYMVGIIVLPILTASGHLRNGQSFECGDSSEEEARLSQEASLGILWTGMCLPISIMLLVNIWIKKSMFFPLWLLAPFVLFVVMAVTFAKTWVNETQEIEAFKERYSALYPLTHVPGITQAHLNNNNCDLLHNVYRWQTEFKCCGLGSYQDWGSAIPDSCLCEGEDDSSGCVGVGGSLVYEKICFESCCYTLSVWKYKISGGEEMVPVVFISKDNNNQTEEENGKDGEAKESGVVVDVAGGTRADGEGLDAAEVDPFENAVTMIPLSHLMRLQEELDPPPVQHTVRCLCIMPSKPKSFYTATIEEGSPLLPSGAMLADANKPTNCIWAEGPHVFSVEHIVWPPESQPRGRPPL</sequence>
<dbReference type="AlphaFoldDB" id="A0A2U9B2P7"/>
<dbReference type="EMBL" id="CP026244">
    <property type="protein sequence ID" value="AWO98041.1"/>
    <property type="molecule type" value="Genomic_DNA"/>
</dbReference>
<dbReference type="Gene3D" id="1.10.1450.10">
    <property type="entry name" value="Tetraspanin"/>
    <property type="match status" value="1"/>
</dbReference>
<dbReference type="Proteomes" id="UP000246464">
    <property type="component" value="Chromosome 2"/>
</dbReference>
<comment type="subcellular location">
    <subcellularLocation>
        <location evidence="1">Membrane</location>
        <topology evidence="1">Multi-pass membrane protein</topology>
    </subcellularLocation>
</comment>
<dbReference type="GO" id="GO:0016020">
    <property type="term" value="C:membrane"/>
    <property type="evidence" value="ECO:0007669"/>
    <property type="project" value="UniProtKB-SubCell"/>
</dbReference>
<evidence type="ECO:0000313" key="6">
    <source>
        <dbReference type="EMBL" id="AWO98041.1"/>
    </source>
</evidence>
<dbReference type="InterPro" id="IPR008952">
    <property type="entry name" value="Tetraspanin_EC2_sf"/>
</dbReference>
<evidence type="ECO:0000256" key="4">
    <source>
        <dbReference type="ARBA" id="ARBA00023136"/>
    </source>
</evidence>
<feature type="transmembrane region" description="Helical" evidence="5">
    <location>
        <begin position="20"/>
        <end position="40"/>
    </location>
</feature>
<keyword evidence="2 5" id="KW-0812">Transmembrane</keyword>
<feature type="transmembrane region" description="Helical" evidence="5">
    <location>
        <begin position="98"/>
        <end position="120"/>
    </location>
</feature>